<feature type="compositionally biased region" description="Polar residues" evidence="1">
    <location>
        <begin position="96"/>
        <end position="111"/>
    </location>
</feature>
<comment type="caution">
    <text evidence="2">The sequence shown here is derived from an EMBL/GenBank/DDBJ whole genome shotgun (WGS) entry which is preliminary data.</text>
</comment>
<evidence type="ECO:0000313" key="3">
    <source>
        <dbReference type="Proteomes" id="UP000481861"/>
    </source>
</evidence>
<name>A0A7C8MGY5_9PLEO</name>
<dbReference type="OrthoDB" id="4743266at2759"/>
<reference evidence="2 3" key="1">
    <citation type="submission" date="2020-01" db="EMBL/GenBank/DDBJ databases">
        <authorList>
            <consortium name="DOE Joint Genome Institute"/>
            <person name="Haridas S."/>
            <person name="Albert R."/>
            <person name="Binder M."/>
            <person name="Bloem J."/>
            <person name="Labutti K."/>
            <person name="Salamov A."/>
            <person name="Andreopoulos B."/>
            <person name="Baker S.E."/>
            <person name="Barry K."/>
            <person name="Bills G."/>
            <person name="Bluhm B.H."/>
            <person name="Cannon C."/>
            <person name="Castanera R."/>
            <person name="Culley D.E."/>
            <person name="Daum C."/>
            <person name="Ezra D."/>
            <person name="Gonzalez J.B."/>
            <person name="Henrissat B."/>
            <person name="Kuo A."/>
            <person name="Liang C."/>
            <person name="Lipzen A."/>
            <person name="Lutzoni F."/>
            <person name="Magnuson J."/>
            <person name="Mondo S."/>
            <person name="Nolan M."/>
            <person name="Ohm R."/>
            <person name="Pangilinan J."/>
            <person name="Park H.-J.H."/>
            <person name="Ramirez L."/>
            <person name="Alfaro M."/>
            <person name="Sun H."/>
            <person name="Tritt A."/>
            <person name="Yoshinaga Y."/>
            <person name="Zwiers L.-H.L."/>
            <person name="Turgeon B.G."/>
            <person name="Goodwin S.B."/>
            <person name="Spatafora J.W."/>
            <person name="Crous P.W."/>
            <person name="Grigoriev I.V."/>
        </authorList>
    </citation>
    <scope>NUCLEOTIDE SEQUENCE [LARGE SCALE GENOMIC DNA]</scope>
    <source>
        <strain evidence="2 3">CBS 611.86</strain>
    </source>
</reference>
<keyword evidence="3" id="KW-1185">Reference proteome</keyword>
<organism evidence="2 3">
    <name type="scientific">Massariosphaeria phaeospora</name>
    <dbReference type="NCBI Taxonomy" id="100035"/>
    <lineage>
        <taxon>Eukaryota</taxon>
        <taxon>Fungi</taxon>
        <taxon>Dikarya</taxon>
        <taxon>Ascomycota</taxon>
        <taxon>Pezizomycotina</taxon>
        <taxon>Dothideomycetes</taxon>
        <taxon>Pleosporomycetidae</taxon>
        <taxon>Pleosporales</taxon>
        <taxon>Pleosporales incertae sedis</taxon>
        <taxon>Massariosphaeria</taxon>
    </lineage>
</organism>
<feature type="compositionally biased region" description="Polar residues" evidence="1">
    <location>
        <begin position="16"/>
        <end position="25"/>
    </location>
</feature>
<protein>
    <submittedName>
        <fullName evidence="2">Uncharacterized protein</fullName>
    </submittedName>
</protein>
<evidence type="ECO:0000256" key="1">
    <source>
        <dbReference type="SAM" id="MobiDB-lite"/>
    </source>
</evidence>
<feature type="region of interest" description="Disordered" evidence="1">
    <location>
        <begin position="1"/>
        <end position="120"/>
    </location>
</feature>
<evidence type="ECO:0000313" key="2">
    <source>
        <dbReference type="EMBL" id="KAF2878238.1"/>
    </source>
</evidence>
<accession>A0A7C8MGY5</accession>
<gene>
    <name evidence="2" type="ORF">BDV95DRAFT_600909</name>
</gene>
<sequence>MPTPPIQEYVGKWGSAQYSGPSSGFPQDMDLSYEEEYRLEKHTGRNPRKSRADPRFSPYPPSSSSGRNRVGSLSRDEVRNRTDSHMEEVNFRSEVPSATPSPSEHITQANETDSRNKSKIAQQKEEINKLEDKLQASETEKQRHVEELHRATEEKRLISEQLLESRNAVNKLHGITVNMGLGSQGLSDQEVSLAFTKLRRDIWKLVRKHCTNENVSVPDARYALLTAEAKEFWVMRVVASTLYECCFSPEHAYFGFDLENEDALMVLHNKIRASNLVSQDDLLEWRVRACAIGKALDPQLIHRKKHAEELTQEVWSELEPFIPNAVYQHRQIPANVERSLLSICETALTLALMLNGARSEYLWAQESRFVLDPPNDIAVAGNVIDGYRSFAECAGSFVVVFGGVFRKLTDDLVQVAEPHVLLGPFLE</sequence>
<feature type="compositionally biased region" description="Basic and acidic residues" evidence="1">
    <location>
        <begin position="74"/>
        <end position="91"/>
    </location>
</feature>
<dbReference type="Proteomes" id="UP000481861">
    <property type="component" value="Unassembled WGS sequence"/>
</dbReference>
<proteinExistence type="predicted"/>
<dbReference type="AlphaFoldDB" id="A0A7C8MGY5"/>
<dbReference type="EMBL" id="JAADJZ010000001">
    <property type="protein sequence ID" value="KAF2878238.1"/>
    <property type="molecule type" value="Genomic_DNA"/>
</dbReference>